<keyword evidence="3" id="KW-0964">Secreted</keyword>
<dbReference type="InterPro" id="IPR036291">
    <property type="entry name" value="NAD(P)-bd_dom_sf"/>
</dbReference>
<dbReference type="Pfam" id="PF05368">
    <property type="entry name" value="NmrA"/>
    <property type="match status" value="1"/>
</dbReference>
<proteinExistence type="inferred from homology"/>
<evidence type="ECO:0000259" key="11">
    <source>
        <dbReference type="Pfam" id="PF22842"/>
    </source>
</evidence>
<dbReference type="EMBL" id="JAQOWY010000166">
    <property type="protein sequence ID" value="KAK1848621.1"/>
    <property type="molecule type" value="Genomic_DNA"/>
</dbReference>
<keyword evidence="13" id="KW-1185">Reference proteome</keyword>
<dbReference type="SUPFAM" id="SSF51735">
    <property type="entry name" value="NAD(P)-binding Rossmann-fold domains"/>
    <property type="match status" value="1"/>
</dbReference>
<gene>
    <name evidence="12" type="ORF">CCHR01_08746</name>
</gene>
<evidence type="ECO:0000259" key="10">
    <source>
        <dbReference type="Pfam" id="PF05368"/>
    </source>
</evidence>
<comment type="caution">
    <text evidence="12">The sequence shown here is derived from an EMBL/GenBank/DDBJ whole genome shotgun (WGS) entry which is preliminary data.</text>
</comment>
<keyword evidence="4" id="KW-0479">Metal-binding</keyword>
<dbReference type="GO" id="GO:0016837">
    <property type="term" value="F:carbon-oxygen lyase activity, acting on polysaccharides"/>
    <property type="evidence" value="ECO:0007669"/>
    <property type="project" value="TreeGrafter"/>
</dbReference>
<dbReference type="Gene3D" id="3.40.50.720">
    <property type="entry name" value="NAD(P)-binding Rossmann-like Domain"/>
    <property type="match status" value="1"/>
</dbReference>
<dbReference type="InterPro" id="IPR011050">
    <property type="entry name" value="Pectin_lyase_fold/virulence"/>
</dbReference>
<sequence>MLFLSTLVSCLPLALAANIYVAPTGNPTPDGSSAKPFGEIQAAINITQPGDVVILRGGTYELLKNINITVNGTAQAPITLRAATDEVVIIDGEGLPNTPAPVGASIPAKERGVLHVERIHYWNFQRLTFIHGPYGVYVKDSSNLRFNQIVTRDNYESGFHMQGALSNNVISYLDSYGNRDPRNNGENADGIAIKEGKGEGNIIVGSRFWDNSDDGVDFWEFHSKLTIKNSIAWGNGYNRWDLPDFTGNGNGFKLGGGSAGDILPAGRDVVNCIAFGNKANGFTDNSQTGEFLFEENTSVWNGAVGFRSVNATGVLERNIAAVNRPGSPTNVTYGGQVTLRGAQISRDNSWDNSAPLLTNASFKSIDIGLVTGARNKNGKIAASDFLLPVDGAKRALVSIVSGTMKSIGIFPGSGGLGGSTYEYLRKLLPNDQIILINRYPERIPQEHLEHGVRVRKASYESSPSDLEAAFAGIEVLFLISYPSHVHDYRRKVQLPAIDAARRAGIKHIFYSSLAFGGDYQDTSIAEVMQAHLDSERHLTEAAASDPNFTFTSIREGLYSESYPIYTAFFDINAPADEILIPHDGSGRGVAWVKRNELGEATARLIANYSWDPDQFAYVNKKILLTGSREWSLEETVQVLGQVAGKDVRIRQVDVDEYVKLPQVVARFGSQEKARTWATAWDAIRAGETAVVTSHMKDIIGREPEAFDVTIAQLRQS</sequence>
<reference evidence="12" key="1">
    <citation type="submission" date="2023-01" db="EMBL/GenBank/DDBJ databases">
        <title>Colletotrichum chrysophilum M932 genome sequence.</title>
        <authorList>
            <person name="Baroncelli R."/>
        </authorList>
    </citation>
    <scope>NUCLEOTIDE SEQUENCE</scope>
    <source>
        <strain evidence="12">M932</strain>
    </source>
</reference>
<dbReference type="GO" id="GO:0005576">
    <property type="term" value="C:extracellular region"/>
    <property type="evidence" value="ECO:0007669"/>
    <property type="project" value="UniProtKB-SubCell"/>
</dbReference>
<dbReference type="InterPro" id="IPR053868">
    <property type="entry name" value="Pel9A-like_beta_helix"/>
</dbReference>
<dbReference type="GO" id="GO:0046872">
    <property type="term" value="F:metal ion binding"/>
    <property type="evidence" value="ECO:0007669"/>
    <property type="project" value="UniProtKB-KW"/>
</dbReference>
<dbReference type="Pfam" id="PF22842">
    <property type="entry name" value="Pel9A-like_beta_helix"/>
    <property type="match status" value="1"/>
</dbReference>
<evidence type="ECO:0000256" key="4">
    <source>
        <dbReference type="ARBA" id="ARBA00022723"/>
    </source>
</evidence>
<dbReference type="InterPro" id="IPR012334">
    <property type="entry name" value="Pectin_lyas_fold"/>
</dbReference>
<comment type="similarity">
    <text evidence="8">Belongs to the polysaccharide lyase 9 family.</text>
</comment>
<dbReference type="SMART" id="SM00710">
    <property type="entry name" value="PbH1"/>
    <property type="match status" value="5"/>
</dbReference>
<dbReference type="Gene3D" id="3.90.25.10">
    <property type="entry name" value="UDP-galactose 4-epimerase, domain 1"/>
    <property type="match status" value="1"/>
</dbReference>
<evidence type="ECO:0000256" key="9">
    <source>
        <dbReference type="SAM" id="SignalP"/>
    </source>
</evidence>
<feature type="domain" description="NmrA-like" evidence="10">
    <location>
        <begin position="405"/>
        <end position="662"/>
    </location>
</feature>
<dbReference type="PANTHER" id="PTHR40088">
    <property type="entry name" value="PECTATE LYASE (EUROFUNG)"/>
    <property type="match status" value="1"/>
</dbReference>
<evidence type="ECO:0000256" key="7">
    <source>
        <dbReference type="ARBA" id="ARBA00023239"/>
    </source>
</evidence>
<protein>
    <submittedName>
        <fullName evidence="12">Secreted pectate lyase</fullName>
    </submittedName>
</protein>
<comment type="subcellular location">
    <subcellularLocation>
        <location evidence="2">Secreted</location>
    </subcellularLocation>
</comment>
<organism evidence="12 13">
    <name type="scientific">Colletotrichum chrysophilum</name>
    <dbReference type="NCBI Taxonomy" id="1836956"/>
    <lineage>
        <taxon>Eukaryota</taxon>
        <taxon>Fungi</taxon>
        <taxon>Dikarya</taxon>
        <taxon>Ascomycota</taxon>
        <taxon>Pezizomycotina</taxon>
        <taxon>Sordariomycetes</taxon>
        <taxon>Hypocreomycetidae</taxon>
        <taxon>Glomerellales</taxon>
        <taxon>Glomerellaceae</taxon>
        <taxon>Colletotrichum</taxon>
        <taxon>Colletotrichum gloeosporioides species complex</taxon>
    </lineage>
</organism>
<evidence type="ECO:0000256" key="8">
    <source>
        <dbReference type="ARBA" id="ARBA00038263"/>
    </source>
</evidence>
<dbReference type="Proteomes" id="UP001243330">
    <property type="component" value="Unassembled WGS sequence"/>
</dbReference>
<dbReference type="Gene3D" id="2.160.20.10">
    <property type="entry name" value="Single-stranded right-handed beta-helix, Pectin lyase-like"/>
    <property type="match status" value="1"/>
</dbReference>
<evidence type="ECO:0000313" key="12">
    <source>
        <dbReference type="EMBL" id="KAK1848621.1"/>
    </source>
</evidence>
<dbReference type="PANTHER" id="PTHR40088:SF1">
    <property type="entry name" value="PECTATE LYASE PEL9"/>
    <property type="match status" value="1"/>
</dbReference>
<keyword evidence="5 9" id="KW-0732">Signal</keyword>
<evidence type="ECO:0000313" key="13">
    <source>
        <dbReference type="Proteomes" id="UP001243330"/>
    </source>
</evidence>
<accession>A0AAD9AI96</accession>
<dbReference type="InterPro" id="IPR006626">
    <property type="entry name" value="PbH1"/>
</dbReference>
<evidence type="ECO:0000256" key="1">
    <source>
        <dbReference type="ARBA" id="ARBA00001913"/>
    </source>
</evidence>
<dbReference type="SUPFAM" id="SSF51126">
    <property type="entry name" value="Pectin lyase-like"/>
    <property type="match status" value="1"/>
</dbReference>
<dbReference type="AlphaFoldDB" id="A0AAD9AI96"/>
<evidence type="ECO:0000256" key="6">
    <source>
        <dbReference type="ARBA" id="ARBA00022837"/>
    </source>
</evidence>
<name>A0AAD9AI96_9PEZI</name>
<feature type="chain" id="PRO_5042290731" evidence="9">
    <location>
        <begin position="17"/>
        <end position="716"/>
    </location>
</feature>
<evidence type="ECO:0000256" key="3">
    <source>
        <dbReference type="ARBA" id="ARBA00022525"/>
    </source>
</evidence>
<keyword evidence="6" id="KW-0106">Calcium</keyword>
<keyword evidence="7 12" id="KW-0456">Lyase</keyword>
<evidence type="ECO:0000256" key="2">
    <source>
        <dbReference type="ARBA" id="ARBA00004613"/>
    </source>
</evidence>
<comment type="cofactor">
    <cofactor evidence="1">
        <name>Ca(2+)</name>
        <dbReference type="ChEBI" id="CHEBI:29108"/>
    </cofactor>
</comment>
<feature type="signal peptide" evidence="9">
    <location>
        <begin position="1"/>
        <end position="16"/>
    </location>
</feature>
<dbReference type="InterPro" id="IPR008030">
    <property type="entry name" value="NmrA-like"/>
</dbReference>
<evidence type="ECO:0000256" key="5">
    <source>
        <dbReference type="ARBA" id="ARBA00022729"/>
    </source>
</evidence>
<feature type="domain" description="Pel9A-like right handed beta-helix region" evidence="11">
    <location>
        <begin position="138"/>
        <end position="303"/>
    </location>
</feature>
<dbReference type="InterPro" id="IPR052052">
    <property type="entry name" value="Polysaccharide_Lyase_9"/>
</dbReference>